<evidence type="ECO:0000313" key="1">
    <source>
        <dbReference type="EMBL" id="SNS86002.1"/>
    </source>
</evidence>
<name>A0A239HXN4_9FIRM</name>
<dbReference type="AlphaFoldDB" id="A0A239HXN4"/>
<dbReference type="RefSeq" id="WP_089284385.1">
    <property type="nucleotide sequence ID" value="NZ_FZOJ01000024.1"/>
</dbReference>
<dbReference type="EMBL" id="FZOJ01000024">
    <property type="protein sequence ID" value="SNS86002.1"/>
    <property type="molecule type" value="Genomic_DNA"/>
</dbReference>
<dbReference type="Gene3D" id="6.20.120.50">
    <property type="match status" value="1"/>
</dbReference>
<dbReference type="Pfam" id="PF11213">
    <property type="entry name" value="DUF3006"/>
    <property type="match status" value="1"/>
</dbReference>
<proteinExistence type="predicted"/>
<gene>
    <name evidence="1" type="ORF">SAMN05446037_102450</name>
</gene>
<dbReference type="Proteomes" id="UP000198304">
    <property type="component" value="Unassembled WGS sequence"/>
</dbReference>
<keyword evidence="2" id="KW-1185">Reference proteome</keyword>
<protein>
    <recommendedName>
        <fullName evidence="3">DUF3006 domain-containing protein</fullName>
    </recommendedName>
</protein>
<accession>A0A239HXN4</accession>
<evidence type="ECO:0008006" key="3">
    <source>
        <dbReference type="Google" id="ProtNLM"/>
    </source>
</evidence>
<dbReference type="InterPro" id="IPR021377">
    <property type="entry name" value="DUF3006"/>
</dbReference>
<evidence type="ECO:0000313" key="2">
    <source>
        <dbReference type="Proteomes" id="UP000198304"/>
    </source>
</evidence>
<dbReference type="OrthoDB" id="164847at2"/>
<reference evidence="1 2" key="1">
    <citation type="submission" date="2017-06" db="EMBL/GenBank/DDBJ databases">
        <authorList>
            <person name="Kim H.J."/>
            <person name="Triplett B.A."/>
        </authorList>
    </citation>
    <scope>NUCLEOTIDE SEQUENCE [LARGE SCALE GENOMIC DNA]</scope>
    <source>
        <strain evidence="1 2">SCA</strain>
    </source>
</reference>
<organism evidence="1 2">
    <name type="scientific">Anaerovirgula multivorans</name>
    <dbReference type="NCBI Taxonomy" id="312168"/>
    <lineage>
        <taxon>Bacteria</taxon>
        <taxon>Bacillati</taxon>
        <taxon>Bacillota</taxon>
        <taxon>Clostridia</taxon>
        <taxon>Peptostreptococcales</taxon>
        <taxon>Natronincolaceae</taxon>
        <taxon>Anaerovirgula</taxon>
    </lineage>
</organism>
<sequence>MKVVIDRFEGNYAVVEMQDKSTVDMPKLLLPKEAKEGDIIEIRIDTQETESRKKRVEKLMNDLWEDE</sequence>